<protein>
    <submittedName>
        <fullName evidence="3">Uncharacterized protein</fullName>
    </submittedName>
</protein>
<keyword evidence="2" id="KW-0732">Signal</keyword>
<dbReference type="Proteomes" id="UP000240883">
    <property type="component" value="Unassembled WGS sequence"/>
</dbReference>
<evidence type="ECO:0000256" key="2">
    <source>
        <dbReference type="SAM" id="SignalP"/>
    </source>
</evidence>
<evidence type="ECO:0000313" key="4">
    <source>
        <dbReference type="Proteomes" id="UP000240883"/>
    </source>
</evidence>
<evidence type="ECO:0000256" key="1">
    <source>
        <dbReference type="SAM" id="MobiDB-lite"/>
    </source>
</evidence>
<accession>A0A2T2P393</accession>
<feature type="chain" id="PRO_5015555388" evidence="2">
    <location>
        <begin position="16"/>
        <end position="105"/>
    </location>
</feature>
<sequence length="105" mass="11907">MLLLLSVCGFHPALCPPNSVTHSRARPTQLSLGQCKCSNPNAAPMQCRYMLMDERTNENVISNSKICGRYAKCKDCRQRQKMLEQVQKKERKKKGHLTPNASQCK</sequence>
<feature type="signal peptide" evidence="2">
    <location>
        <begin position="1"/>
        <end position="15"/>
    </location>
</feature>
<dbReference type="EMBL" id="KZ678130">
    <property type="protein sequence ID" value="PSN72132.1"/>
    <property type="molecule type" value="Genomic_DNA"/>
</dbReference>
<feature type="region of interest" description="Disordered" evidence="1">
    <location>
        <begin position="84"/>
        <end position="105"/>
    </location>
</feature>
<evidence type="ECO:0000313" key="3">
    <source>
        <dbReference type="EMBL" id="PSN72132.1"/>
    </source>
</evidence>
<gene>
    <name evidence="3" type="ORF">BS50DRAFT_243532</name>
</gene>
<reference evidence="3 4" key="1">
    <citation type="journal article" date="2018" name="Front. Microbiol.">
        <title>Genome-Wide Analysis of Corynespora cassiicola Leaf Fall Disease Putative Effectors.</title>
        <authorList>
            <person name="Lopez D."/>
            <person name="Ribeiro S."/>
            <person name="Label P."/>
            <person name="Fumanal B."/>
            <person name="Venisse J.S."/>
            <person name="Kohler A."/>
            <person name="de Oliveira R.R."/>
            <person name="Labutti K."/>
            <person name="Lipzen A."/>
            <person name="Lail K."/>
            <person name="Bauer D."/>
            <person name="Ohm R.A."/>
            <person name="Barry K.W."/>
            <person name="Spatafora J."/>
            <person name="Grigoriev I.V."/>
            <person name="Martin F.M."/>
            <person name="Pujade-Renaud V."/>
        </authorList>
    </citation>
    <scope>NUCLEOTIDE SEQUENCE [LARGE SCALE GENOMIC DNA]</scope>
    <source>
        <strain evidence="3 4">Philippines</strain>
    </source>
</reference>
<name>A0A2T2P393_CORCC</name>
<proteinExistence type="predicted"/>
<keyword evidence="4" id="KW-1185">Reference proteome</keyword>
<organism evidence="3 4">
    <name type="scientific">Corynespora cassiicola Philippines</name>
    <dbReference type="NCBI Taxonomy" id="1448308"/>
    <lineage>
        <taxon>Eukaryota</taxon>
        <taxon>Fungi</taxon>
        <taxon>Dikarya</taxon>
        <taxon>Ascomycota</taxon>
        <taxon>Pezizomycotina</taxon>
        <taxon>Dothideomycetes</taxon>
        <taxon>Pleosporomycetidae</taxon>
        <taxon>Pleosporales</taxon>
        <taxon>Corynesporascaceae</taxon>
        <taxon>Corynespora</taxon>
    </lineage>
</organism>
<dbReference type="AlphaFoldDB" id="A0A2T2P393"/>